<reference evidence="7 8" key="1">
    <citation type="journal article" date="2019" name="Nat. Ecol. Evol.">
        <title>Megaphylogeny resolves global patterns of mushroom evolution.</title>
        <authorList>
            <person name="Varga T."/>
            <person name="Krizsan K."/>
            <person name="Foldi C."/>
            <person name="Dima B."/>
            <person name="Sanchez-Garcia M."/>
            <person name="Sanchez-Ramirez S."/>
            <person name="Szollosi G.J."/>
            <person name="Szarkandi J.G."/>
            <person name="Papp V."/>
            <person name="Albert L."/>
            <person name="Andreopoulos W."/>
            <person name="Angelini C."/>
            <person name="Antonin V."/>
            <person name="Barry K.W."/>
            <person name="Bougher N.L."/>
            <person name="Buchanan P."/>
            <person name="Buyck B."/>
            <person name="Bense V."/>
            <person name="Catcheside P."/>
            <person name="Chovatia M."/>
            <person name="Cooper J."/>
            <person name="Damon W."/>
            <person name="Desjardin D."/>
            <person name="Finy P."/>
            <person name="Geml J."/>
            <person name="Haridas S."/>
            <person name="Hughes K."/>
            <person name="Justo A."/>
            <person name="Karasinski D."/>
            <person name="Kautmanova I."/>
            <person name="Kiss B."/>
            <person name="Kocsube S."/>
            <person name="Kotiranta H."/>
            <person name="LaButti K.M."/>
            <person name="Lechner B.E."/>
            <person name="Liimatainen K."/>
            <person name="Lipzen A."/>
            <person name="Lukacs Z."/>
            <person name="Mihaltcheva S."/>
            <person name="Morgado L.N."/>
            <person name="Niskanen T."/>
            <person name="Noordeloos M.E."/>
            <person name="Ohm R.A."/>
            <person name="Ortiz-Santana B."/>
            <person name="Ovrebo C."/>
            <person name="Racz N."/>
            <person name="Riley R."/>
            <person name="Savchenko A."/>
            <person name="Shiryaev A."/>
            <person name="Soop K."/>
            <person name="Spirin V."/>
            <person name="Szebenyi C."/>
            <person name="Tomsovsky M."/>
            <person name="Tulloss R.E."/>
            <person name="Uehling J."/>
            <person name="Grigoriev I.V."/>
            <person name="Vagvolgyi C."/>
            <person name="Papp T."/>
            <person name="Martin F.M."/>
            <person name="Miettinen O."/>
            <person name="Hibbett D.S."/>
            <person name="Nagy L.G."/>
        </authorList>
    </citation>
    <scope>NUCLEOTIDE SEQUENCE [LARGE SCALE GENOMIC DNA]</scope>
    <source>
        <strain evidence="7 8">CBS 309.79</strain>
    </source>
</reference>
<feature type="region of interest" description="Disordered" evidence="5">
    <location>
        <begin position="304"/>
        <end position="440"/>
    </location>
</feature>
<gene>
    <name evidence="7" type="ORF">BDV98DRAFT_649509</name>
</gene>
<name>A0A5C3QLU0_9AGAR</name>
<dbReference type="OrthoDB" id="10250504at2759"/>
<dbReference type="AlphaFoldDB" id="A0A5C3QLU0"/>
<keyword evidence="4" id="KW-0539">Nucleus</keyword>
<dbReference type="CDD" id="cd04328">
    <property type="entry name" value="RNAP_I_Rpa43_N"/>
    <property type="match status" value="1"/>
</dbReference>
<evidence type="ECO:0000256" key="5">
    <source>
        <dbReference type="SAM" id="MobiDB-lite"/>
    </source>
</evidence>
<feature type="compositionally biased region" description="Low complexity" evidence="5">
    <location>
        <begin position="306"/>
        <end position="318"/>
    </location>
</feature>
<feature type="region of interest" description="Disordered" evidence="5">
    <location>
        <begin position="1"/>
        <end position="49"/>
    </location>
</feature>
<dbReference type="InterPro" id="IPR041901">
    <property type="entry name" value="RNAP_I_Rpa43_N"/>
</dbReference>
<evidence type="ECO:0000313" key="7">
    <source>
        <dbReference type="EMBL" id="TFL02497.1"/>
    </source>
</evidence>
<dbReference type="GO" id="GO:0006352">
    <property type="term" value="P:DNA-templated transcription initiation"/>
    <property type="evidence" value="ECO:0007669"/>
    <property type="project" value="InterPro"/>
</dbReference>
<evidence type="ECO:0000256" key="3">
    <source>
        <dbReference type="ARBA" id="ARBA00023163"/>
    </source>
</evidence>
<feature type="compositionally biased region" description="Basic residues" evidence="5">
    <location>
        <begin position="27"/>
        <end position="39"/>
    </location>
</feature>
<evidence type="ECO:0000256" key="4">
    <source>
        <dbReference type="ARBA" id="ARBA00023242"/>
    </source>
</evidence>
<feature type="compositionally biased region" description="Acidic residues" evidence="5">
    <location>
        <begin position="326"/>
        <end position="336"/>
    </location>
</feature>
<protein>
    <recommendedName>
        <fullName evidence="6">RPA43 OB domain-containing protein</fullName>
    </recommendedName>
</protein>
<feature type="compositionally biased region" description="Basic residues" evidence="5">
    <location>
        <begin position="429"/>
        <end position="440"/>
    </location>
</feature>
<keyword evidence="8" id="KW-1185">Reference proteome</keyword>
<feature type="domain" description="RPA43 OB" evidence="6">
    <location>
        <begin position="152"/>
        <end position="294"/>
    </location>
</feature>
<keyword evidence="2" id="KW-0240">DNA-directed RNA polymerase</keyword>
<accession>A0A5C3QLU0</accession>
<dbReference type="Gene3D" id="3.30.1490.120">
    <property type="entry name" value="RNA polymerase Rpb7-like, N-terminal domain"/>
    <property type="match status" value="1"/>
</dbReference>
<dbReference type="PANTHER" id="PTHR12709">
    <property type="entry name" value="DNA-DIRECTED RNA POLYMERASE II, III"/>
    <property type="match status" value="1"/>
</dbReference>
<feature type="compositionally biased region" description="Basic and acidic residues" evidence="5">
    <location>
        <begin position="344"/>
        <end position="355"/>
    </location>
</feature>
<evidence type="ECO:0000259" key="6">
    <source>
        <dbReference type="Pfam" id="PF17875"/>
    </source>
</evidence>
<sequence>MSVETPHRKRKHYAKSPATPDESTPVKRQRKEHHDKKGKRKEDAVDVPPTKGGVIGFELAAAPGTARAAGDDNEFALVATSLVVSIPPVFASRPRDGVEELLDSMLMRYIPALRGVVLSHSNLTFLESNAQIKADCPFAVCRVAFNAMVWSPRIGMKLAGKINLCSPDHVSLLIHRTFNTSIPRHHIPIDDWEFEYGPAANDPEFGGGGEGALPTPPESTSPENEEGAMDVDGKGATAAKGGDPESALAEDTDPGGRWVHKTTGNVLGGESSALEFTVVGMTIANQMLSLTGSIQKFPFAVEHRPTAPAASTSTQQASRKGRHEEDDSDEDEDEQENPPPKFRAAKEKTQKPGKEKAKKTPKAKSQAHIDDDEDDDAMPVVEVQDAPAVLTEQEKEKERKRQKKLKRAVGISNEDEPSGEVAVEDEKPKKKKKKRSKDEE</sequence>
<dbReference type="InterPro" id="IPR041178">
    <property type="entry name" value="RPA43_OB"/>
</dbReference>
<dbReference type="EMBL" id="ML178822">
    <property type="protein sequence ID" value="TFL02497.1"/>
    <property type="molecule type" value="Genomic_DNA"/>
</dbReference>
<dbReference type="STRING" id="1884261.A0A5C3QLU0"/>
<feature type="region of interest" description="Disordered" evidence="5">
    <location>
        <begin position="198"/>
        <end position="264"/>
    </location>
</feature>
<evidence type="ECO:0000256" key="2">
    <source>
        <dbReference type="ARBA" id="ARBA00022478"/>
    </source>
</evidence>
<comment type="subcellular location">
    <subcellularLocation>
        <location evidence="1">Nucleus</location>
    </subcellularLocation>
</comment>
<dbReference type="Pfam" id="PF17875">
    <property type="entry name" value="RPA43_OB"/>
    <property type="match status" value="1"/>
</dbReference>
<dbReference type="GO" id="GO:0006362">
    <property type="term" value="P:transcription elongation by RNA polymerase I"/>
    <property type="evidence" value="ECO:0007669"/>
    <property type="project" value="TreeGrafter"/>
</dbReference>
<evidence type="ECO:0000313" key="8">
    <source>
        <dbReference type="Proteomes" id="UP000305067"/>
    </source>
</evidence>
<dbReference type="GO" id="GO:0005736">
    <property type="term" value="C:RNA polymerase I complex"/>
    <property type="evidence" value="ECO:0007669"/>
    <property type="project" value="TreeGrafter"/>
</dbReference>
<proteinExistence type="predicted"/>
<dbReference type="InterPro" id="IPR036898">
    <property type="entry name" value="RNA_pol_Rpb7-like_N_sf"/>
</dbReference>
<keyword evidence="3" id="KW-0804">Transcription</keyword>
<dbReference type="Proteomes" id="UP000305067">
    <property type="component" value="Unassembled WGS sequence"/>
</dbReference>
<organism evidence="7 8">
    <name type="scientific">Pterulicium gracile</name>
    <dbReference type="NCBI Taxonomy" id="1884261"/>
    <lineage>
        <taxon>Eukaryota</taxon>
        <taxon>Fungi</taxon>
        <taxon>Dikarya</taxon>
        <taxon>Basidiomycota</taxon>
        <taxon>Agaricomycotina</taxon>
        <taxon>Agaricomycetes</taxon>
        <taxon>Agaricomycetidae</taxon>
        <taxon>Agaricales</taxon>
        <taxon>Pleurotineae</taxon>
        <taxon>Pterulaceae</taxon>
        <taxon>Pterulicium</taxon>
    </lineage>
</organism>
<dbReference type="PANTHER" id="PTHR12709:SF5">
    <property type="entry name" value="DNA-DIRECTED RNA POLYMERASE I SUBUNIT RPA43"/>
    <property type="match status" value="1"/>
</dbReference>
<dbReference type="InterPro" id="IPR045113">
    <property type="entry name" value="Rpb7-like"/>
</dbReference>
<dbReference type="Gene3D" id="2.40.50.1060">
    <property type="match status" value="1"/>
</dbReference>
<evidence type="ECO:0000256" key="1">
    <source>
        <dbReference type="ARBA" id="ARBA00004123"/>
    </source>
</evidence>